<dbReference type="OrthoDB" id="9800680at2"/>
<evidence type="ECO:0000313" key="4">
    <source>
        <dbReference type="EMBL" id="ABU59701.1"/>
    </source>
</evidence>
<evidence type="ECO:0000256" key="1">
    <source>
        <dbReference type="PIRSR" id="PIRSR600888-1"/>
    </source>
</evidence>
<keyword evidence="3 4" id="KW-0413">Isomerase</keyword>
<comment type="catalytic activity">
    <reaction evidence="3">
        <text>dTDP-4-dehydro-6-deoxy-alpha-D-glucose = dTDP-4-dehydro-beta-L-rhamnose</text>
        <dbReference type="Rhea" id="RHEA:16969"/>
        <dbReference type="ChEBI" id="CHEBI:57649"/>
        <dbReference type="ChEBI" id="CHEBI:62830"/>
        <dbReference type="EC" id="5.1.3.13"/>
    </reaction>
</comment>
<dbReference type="InterPro" id="IPR011051">
    <property type="entry name" value="RmlC_Cupin_sf"/>
</dbReference>
<dbReference type="NCBIfam" id="TIGR01221">
    <property type="entry name" value="rmlC"/>
    <property type="match status" value="1"/>
</dbReference>
<dbReference type="Pfam" id="PF00908">
    <property type="entry name" value="dTDP_sugar_isom"/>
    <property type="match status" value="1"/>
</dbReference>
<dbReference type="Gene3D" id="2.60.120.10">
    <property type="entry name" value="Jelly Rolls"/>
    <property type="match status" value="1"/>
</dbReference>
<proteinExistence type="inferred from homology"/>
<dbReference type="CDD" id="cd00438">
    <property type="entry name" value="cupin_RmlC"/>
    <property type="match status" value="1"/>
</dbReference>
<comment type="subunit">
    <text evidence="3">Homodimer.</text>
</comment>
<dbReference type="InterPro" id="IPR014710">
    <property type="entry name" value="RmlC-like_jellyroll"/>
</dbReference>
<sequence>MQFTIHKTPLPGAVIIEPVCFRDERGFFLESWNSRDFAARGIAIDFVQDNHSRSVKNVLRGFHYQDMTAPMVKLVRCTLGNVLDVIVDLRVGSPTFGRWHAVELTADNMLQLLVPIGFGHAFLTLSDVAEIQYKCSIYYTPAAEGVIAWNDPDIGVPWPVTDPILSQRDRKGMRLAEYLERPAFRFGNVEGAG</sequence>
<feature type="active site" description="Proton donor" evidence="1">
    <location>
        <position position="133"/>
    </location>
</feature>
<dbReference type="EMBL" id="CP000804">
    <property type="protein sequence ID" value="ABU59701.1"/>
    <property type="molecule type" value="Genomic_DNA"/>
</dbReference>
<dbReference type="GO" id="GO:0000271">
    <property type="term" value="P:polysaccharide biosynthetic process"/>
    <property type="evidence" value="ECO:0007669"/>
    <property type="project" value="TreeGrafter"/>
</dbReference>
<dbReference type="GO" id="GO:0019305">
    <property type="term" value="P:dTDP-rhamnose biosynthetic process"/>
    <property type="evidence" value="ECO:0007669"/>
    <property type="project" value="UniProtKB-UniRule"/>
</dbReference>
<dbReference type="KEGG" id="rca:Rcas_3652"/>
<dbReference type="AlphaFoldDB" id="A7NQ55"/>
<gene>
    <name evidence="4" type="ordered locus">Rcas_3652</name>
</gene>
<evidence type="ECO:0000313" key="5">
    <source>
        <dbReference type="Proteomes" id="UP000000263"/>
    </source>
</evidence>
<dbReference type="PANTHER" id="PTHR21047">
    <property type="entry name" value="DTDP-6-DEOXY-D-GLUCOSE-3,5 EPIMERASE"/>
    <property type="match status" value="1"/>
</dbReference>
<comment type="function">
    <text evidence="3">Catalyzes the epimerization of the C3' and C5'positions of dTDP-6-deoxy-D-xylo-4-hexulose, forming dTDP-6-deoxy-L-lyxo-4-hexulose.</text>
</comment>
<name>A7NQ55_ROSCS</name>
<evidence type="ECO:0000256" key="2">
    <source>
        <dbReference type="PIRSR" id="PIRSR600888-3"/>
    </source>
</evidence>
<comment type="pathway">
    <text evidence="3">Carbohydrate biosynthesis; dTDP-L-rhamnose biosynthesis.</text>
</comment>
<dbReference type="RefSeq" id="WP_012122124.1">
    <property type="nucleotide sequence ID" value="NC_009767.1"/>
</dbReference>
<evidence type="ECO:0000256" key="3">
    <source>
        <dbReference type="RuleBase" id="RU364069"/>
    </source>
</evidence>
<feature type="active site" description="Proton acceptor" evidence="1">
    <location>
        <position position="63"/>
    </location>
</feature>
<dbReference type="InterPro" id="IPR000888">
    <property type="entry name" value="RmlC-like"/>
</dbReference>
<comment type="similarity">
    <text evidence="3">Belongs to the dTDP-4-dehydrorhamnose 3,5-epimerase family.</text>
</comment>
<organism evidence="4 5">
    <name type="scientific">Roseiflexus castenholzii (strain DSM 13941 / HLO8)</name>
    <dbReference type="NCBI Taxonomy" id="383372"/>
    <lineage>
        <taxon>Bacteria</taxon>
        <taxon>Bacillati</taxon>
        <taxon>Chloroflexota</taxon>
        <taxon>Chloroflexia</taxon>
        <taxon>Chloroflexales</taxon>
        <taxon>Roseiflexineae</taxon>
        <taxon>Roseiflexaceae</taxon>
        <taxon>Roseiflexus</taxon>
    </lineage>
</organism>
<protein>
    <recommendedName>
        <fullName evidence="3">dTDP-4-dehydrorhamnose 3,5-epimerase</fullName>
        <ecNumber evidence="3">5.1.3.13</ecNumber>
    </recommendedName>
    <alternativeName>
        <fullName evidence="3">Thymidine diphospho-4-keto-rhamnose 3,5-epimerase</fullName>
    </alternativeName>
</protein>
<dbReference type="GO" id="GO:0005829">
    <property type="term" value="C:cytosol"/>
    <property type="evidence" value="ECO:0007669"/>
    <property type="project" value="TreeGrafter"/>
</dbReference>
<dbReference type="eggNOG" id="COG1898">
    <property type="taxonomic scope" value="Bacteria"/>
</dbReference>
<dbReference type="UniPathway" id="UPA00124"/>
<accession>A7NQ55</accession>
<dbReference type="GO" id="GO:0008830">
    <property type="term" value="F:dTDP-4-dehydrorhamnose 3,5-epimerase activity"/>
    <property type="evidence" value="ECO:0007669"/>
    <property type="project" value="UniProtKB-UniRule"/>
</dbReference>
<dbReference type="Proteomes" id="UP000000263">
    <property type="component" value="Chromosome"/>
</dbReference>
<dbReference type="EC" id="5.1.3.13" evidence="3"/>
<dbReference type="SUPFAM" id="SSF51182">
    <property type="entry name" value="RmlC-like cupins"/>
    <property type="match status" value="1"/>
</dbReference>
<feature type="site" description="Participates in a stacking interaction with the thymidine ring of dTDP-4-oxo-6-deoxyglucose" evidence="2">
    <location>
        <position position="139"/>
    </location>
</feature>
<reference evidence="4 5" key="1">
    <citation type="submission" date="2007-08" db="EMBL/GenBank/DDBJ databases">
        <title>Complete sequence of Roseiflexus castenholzii DSM 13941.</title>
        <authorList>
            <consortium name="US DOE Joint Genome Institute"/>
            <person name="Copeland A."/>
            <person name="Lucas S."/>
            <person name="Lapidus A."/>
            <person name="Barry K."/>
            <person name="Glavina del Rio T."/>
            <person name="Dalin E."/>
            <person name="Tice H."/>
            <person name="Pitluck S."/>
            <person name="Thompson L.S."/>
            <person name="Brettin T."/>
            <person name="Bruce D."/>
            <person name="Detter J.C."/>
            <person name="Han C."/>
            <person name="Tapia R."/>
            <person name="Schmutz J."/>
            <person name="Larimer F."/>
            <person name="Land M."/>
            <person name="Hauser L."/>
            <person name="Kyrpides N."/>
            <person name="Mikhailova N."/>
            <person name="Bryant D.A."/>
            <person name="Hanada S."/>
            <person name="Tsukatani Y."/>
            <person name="Richardson P."/>
        </authorList>
    </citation>
    <scope>NUCLEOTIDE SEQUENCE [LARGE SCALE GENOMIC DNA]</scope>
    <source>
        <strain evidence="5">DSM 13941 / HLO8</strain>
    </source>
</reference>
<dbReference type="HOGENOM" id="CLU_090940_1_1_0"/>
<keyword evidence="5" id="KW-1185">Reference proteome</keyword>
<dbReference type="STRING" id="383372.Rcas_3652"/>
<dbReference type="PANTHER" id="PTHR21047:SF2">
    <property type="entry name" value="THYMIDINE DIPHOSPHO-4-KETO-RHAMNOSE 3,5-EPIMERASE"/>
    <property type="match status" value="1"/>
</dbReference>